<gene>
    <name evidence="1" type="ORF">MBJ925_LOCUS16415</name>
    <name evidence="2" type="ORF">SMN809_LOCUS33516</name>
</gene>
<evidence type="ECO:0000313" key="2">
    <source>
        <dbReference type="EMBL" id="CAF4469422.1"/>
    </source>
</evidence>
<dbReference type="EMBL" id="CAJNRE010007981">
    <property type="protein sequence ID" value="CAF2069340.1"/>
    <property type="molecule type" value="Genomic_DNA"/>
</dbReference>
<dbReference type="AlphaFoldDB" id="A0A816R5H5"/>
<evidence type="ECO:0000313" key="1">
    <source>
        <dbReference type="EMBL" id="CAF2069340.1"/>
    </source>
</evidence>
<accession>A0A816R5H5</accession>
<protein>
    <submittedName>
        <fullName evidence="1">Uncharacterized protein</fullName>
    </submittedName>
</protein>
<sequence length="110" mass="12567">MNQDTARQQILKTIPAAVGFSSIHYHDCQRPSYKIRFIVRSLEQYQTALELGHLSIGQHYLPLTTFLTGYRLTNCTACWKIGYIRDKYREKDISSSGVARIFLSDGPLPS</sequence>
<dbReference type="EMBL" id="CAJOBI010073657">
    <property type="protein sequence ID" value="CAF4469422.1"/>
    <property type="molecule type" value="Genomic_DNA"/>
</dbReference>
<dbReference type="Proteomes" id="UP000663824">
    <property type="component" value="Unassembled WGS sequence"/>
</dbReference>
<name>A0A816R5H5_9BILA</name>
<dbReference type="Proteomes" id="UP000676336">
    <property type="component" value="Unassembled WGS sequence"/>
</dbReference>
<reference evidence="1" key="1">
    <citation type="submission" date="2021-02" db="EMBL/GenBank/DDBJ databases">
        <authorList>
            <person name="Nowell W R."/>
        </authorList>
    </citation>
    <scope>NUCLEOTIDE SEQUENCE</scope>
</reference>
<organism evidence="1 3">
    <name type="scientific">Rotaria magnacalcarata</name>
    <dbReference type="NCBI Taxonomy" id="392030"/>
    <lineage>
        <taxon>Eukaryota</taxon>
        <taxon>Metazoa</taxon>
        <taxon>Spiralia</taxon>
        <taxon>Gnathifera</taxon>
        <taxon>Rotifera</taxon>
        <taxon>Eurotatoria</taxon>
        <taxon>Bdelloidea</taxon>
        <taxon>Philodinida</taxon>
        <taxon>Philodinidae</taxon>
        <taxon>Rotaria</taxon>
    </lineage>
</organism>
<evidence type="ECO:0000313" key="3">
    <source>
        <dbReference type="Proteomes" id="UP000663824"/>
    </source>
</evidence>
<proteinExistence type="predicted"/>
<comment type="caution">
    <text evidence="1">The sequence shown here is derived from an EMBL/GenBank/DDBJ whole genome shotgun (WGS) entry which is preliminary data.</text>
</comment>